<dbReference type="Proteomes" id="UP000258309">
    <property type="component" value="Unassembled WGS sequence"/>
</dbReference>
<dbReference type="PANTHER" id="PTHR42060">
    <property type="entry name" value="NHL REPEAT-CONTAINING PROTEIN-RELATED"/>
    <property type="match status" value="1"/>
</dbReference>
<organism evidence="2 3">
    <name type="scientific">Scytalidium lignicola</name>
    <name type="common">Hyphomycete</name>
    <dbReference type="NCBI Taxonomy" id="5539"/>
    <lineage>
        <taxon>Eukaryota</taxon>
        <taxon>Fungi</taxon>
        <taxon>Dikarya</taxon>
        <taxon>Ascomycota</taxon>
        <taxon>Pezizomycotina</taxon>
        <taxon>Leotiomycetes</taxon>
        <taxon>Leotiomycetes incertae sedis</taxon>
        <taxon>Scytalidium</taxon>
    </lineage>
</organism>
<name>A0A3E2HN39_SCYLI</name>
<reference evidence="2 3" key="1">
    <citation type="submission" date="2018-05" db="EMBL/GenBank/DDBJ databases">
        <title>Draft genome sequence of Scytalidium lignicola DSM 105466, a ubiquitous saprotrophic fungus.</title>
        <authorList>
            <person name="Buettner E."/>
            <person name="Gebauer A.M."/>
            <person name="Hofrichter M."/>
            <person name="Liers C."/>
            <person name="Kellner H."/>
        </authorList>
    </citation>
    <scope>NUCLEOTIDE SEQUENCE [LARGE SCALE GENOMIC DNA]</scope>
    <source>
        <strain evidence="2 3">DSM 105466</strain>
    </source>
</reference>
<proteinExistence type="predicted"/>
<dbReference type="PANTHER" id="PTHR42060:SF1">
    <property type="entry name" value="NHL REPEAT-CONTAINING PROTEIN"/>
    <property type="match status" value="1"/>
</dbReference>
<sequence length="342" mass="36765">MRNFLASFLALSSLADHVSNALTVKPRQELPLPVETLTHFNVTPTWLENIDVRSNGEVLATNIGEGILYGLTPSSGQLPRVVHSFLESNGLNTLLGIVEFSPDVFAVVVGNNSNLLPIADTFSLWRVDFHSNPTNVSKIADLTGAQLPNGLAVISENDELILVAESAFGEIWSVNVNTGVIATTVKVPEMYPVGAGAVPLEVNGIKVRDGQLYWTNTLLESLYRVQIDSQGYQKNGSQVHTVVQANYLIDDFTFDPLGNIWLMGNGNNTLLVVPEGSSSVIPVAGNNFSTILAGCSASHFGRTANDFYVLYATTTGGVYYPVNGTITEPGKIAAIDTRGYYA</sequence>
<dbReference type="OMA" id="HKGYLYW"/>
<evidence type="ECO:0000256" key="1">
    <source>
        <dbReference type="SAM" id="SignalP"/>
    </source>
</evidence>
<feature type="non-terminal residue" evidence="2">
    <location>
        <position position="342"/>
    </location>
</feature>
<comment type="caution">
    <text evidence="2">The sequence shown here is derived from an EMBL/GenBank/DDBJ whole genome shotgun (WGS) entry which is preliminary data.</text>
</comment>
<feature type="chain" id="PRO_5017611761" description="SMP-30/Gluconolactonase/LRE-like region domain-containing protein" evidence="1">
    <location>
        <begin position="22"/>
        <end position="342"/>
    </location>
</feature>
<accession>A0A3E2HN39</accession>
<keyword evidence="3" id="KW-1185">Reference proteome</keyword>
<evidence type="ECO:0000313" key="3">
    <source>
        <dbReference type="Proteomes" id="UP000258309"/>
    </source>
</evidence>
<dbReference type="InterPro" id="IPR052998">
    <property type="entry name" value="Hetero-Diels-Alderase-like"/>
</dbReference>
<dbReference type="InterPro" id="IPR011042">
    <property type="entry name" value="6-blade_b-propeller_TolB-like"/>
</dbReference>
<evidence type="ECO:0000313" key="2">
    <source>
        <dbReference type="EMBL" id="RFU34789.1"/>
    </source>
</evidence>
<protein>
    <recommendedName>
        <fullName evidence="4">SMP-30/Gluconolactonase/LRE-like region domain-containing protein</fullName>
    </recommendedName>
</protein>
<gene>
    <name evidence="2" type="ORF">B7463_g1536</name>
</gene>
<evidence type="ECO:0008006" key="4">
    <source>
        <dbReference type="Google" id="ProtNLM"/>
    </source>
</evidence>
<dbReference type="OrthoDB" id="9977941at2759"/>
<feature type="non-terminal residue" evidence="2">
    <location>
        <position position="1"/>
    </location>
</feature>
<dbReference type="AlphaFoldDB" id="A0A3E2HN39"/>
<feature type="signal peptide" evidence="1">
    <location>
        <begin position="1"/>
        <end position="21"/>
    </location>
</feature>
<dbReference type="EMBL" id="NCSJ02000016">
    <property type="protein sequence ID" value="RFU34789.1"/>
    <property type="molecule type" value="Genomic_DNA"/>
</dbReference>
<dbReference type="Gene3D" id="2.120.10.30">
    <property type="entry name" value="TolB, C-terminal domain"/>
    <property type="match status" value="1"/>
</dbReference>
<dbReference type="SUPFAM" id="SSF63829">
    <property type="entry name" value="Calcium-dependent phosphotriesterase"/>
    <property type="match status" value="1"/>
</dbReference>
<dbReference type="STRING" id="5539.A0A3E2HN39"/>
<keyword evidence="1" id="KW-0732">Signal</keyword>